<dbReference type="InterPro" id="IPR003111">
    <property type="entry name" value="Lon_prtase_N"/>
</dbReference>
<dbReference type="FunFam" id="3.40.50.300:FF:000021">
    <property type="entry name" value="Lon protease homolog"/>
    <property type="match status" value="1"/>
</dbReference>
<dbReference type="GO" id="GO:0005524">
    <property type="term" value="F:ATP binding"/>
    <property type="evidence" value="ECO:0007669"/>
    <property type="project" value="UniProtKB-UniRule"/>
</dbReference>
<dbReference type="EC" id="3.4.21.53" evidence="10 11"/>
<dbReference type="GO" id="GO:0034605">
    <property type="term" value="P:cellular response to heat"/>
    <property type="evidence" value="ECO:0007669"/>
    <property type="project" value="UniProtKB-UniRule"/>
</dbReference>
<accession>A0A656HEI0</accession>
<dbReference type="GO" id="GO:0043565">
    <property type="term" value="F:sequence-specific DNA binding"/>
    <property type="evidence" value="ECO:0007669"/>
    <property type="project" value="UniProtKB-UniRule"/>
</dbReference>
<evidence type="ECO:0000256" key="1">
    <source>
        <dbReference type="ARBA" id="ARBA00004496"/>
    </source>
</evidence>
<dbReference type="InterPro" id="IPR014721">
    <property type="entry name" value="Ribsml_uS5_D2-typ_fold_subgr"/>
</dbReference>
<feature type="domain" description="Lon proteolytic" evidence="15">
    <location>
        <begin position="610"/>
        <end position="791"/>
    </location>
</feature>
<dbReference type="HAMAP" id="MF_01973">
    <property type="entry name" value="lon_bact"/>
    <property type="match status" value="1"/>
</dbReference>
<keyword evidence="2 10" id="KW-0963">Cytoplasm</keyword>
<evidence type="ECO:0000259" key="15">
    <source>
        <dbReference type="PROSITE" id="PS51786"/>
    </source>
</evidence>
<dbReference type="AlphaFoldDB" id="A0A656HEI0"/>
<feature type="active site" evidence="10 12">
    <location>
        <position position="697"/>
    </location>
</feature>
<dbReference type="InterPro" id="IPR003593">
    <property type="entry name" value="AAA+_ATPase"/>
</dbReference>
<sequence>MNDTDKQTLQIPDWAETSSEEAPADDSLILTPMRNVVLFPGMAIPITIGREQSLAAAQAAVNSGRKIGLLLQSHPEVDEPQGSDLYATGTIANILRYVTTPGGAHHLVVQGEERFRVLDYVSSQPYLVARIEALPEADDSDPDIQARMRHLQEKAIETVQLLPQAPPEVTAAIQSMEGAGALADLVSNFLDISPQEKQKILETTDLRERLDKVADHVRQQLEVLKLTREIDQQTKQSMDARQREFMLRERLKAIQKELGEDDGNDAEIEELRQAIADADMPQEAAEQAQKELKRLQKMPDSSGEYSMIRTYLDWLTSLPWSKLDAENIDIAKARAVLDADHYGLDKIKKRILEYLAVRKLNPQGRSPILCFVGPPGVGKTSLGQSIAHALGLQFVRASLGGVHDEAEIRGHRRTYMGALPGNIIQELRKAGTRNPVFMLDEIDKLGGGGFHGDPASALLEVLDPAQNGTFRDNYLALPFDLSKVVFIATANVLDSIPGPLRDRMEIISLPGYTEDEKVEIAKRYLVKRQREDHGLSAEQVSMSEEALRSIVADYTREAGVRNLDREVGAVMRYATMQVAEGKAETVDIDAEDIPAILGPQRFESEVAMRTSEPGVATGMAWTPVGGDILFIETTKMPGKGRLSITGQLGDVMKESAQAALSLIKSRAKQLGISQQVFEENDIHLHVPAGAIPKDGPSAGVSIFTALVSLLTDQKVRSDVAMTGEISLRGLVLPIGGVKEKCLAALRAGIHTVLLPARNRKDWEDVPENARGQLQVVWLEKVEDVLAAALEGESYRAELKSAA</sequence>
<evidence type="ECO:0000256" key="7">
    <source>
        <dbReference type="ARBA" id="ARBA00022840"/>
    </source>
</evidence>
<dbReference type="Gene3D" id="1.20.58.1480">
    <property type="match status" value="1"/>
</dbReference>
<dbReference type="SMART" id="SM00464">
    <property type="entry name" value="LON"/>
    <property type="match status" value="1"/>
</dbReference>
<dbReference type="Gene3D" id="2.30.130.40">
    <property type="entry name" value="LON domain-like"/>
    <property type="match status" value="1"/>
</dbReference>
<dbReference type="GO" id="GO:0016887">
    <property type="term" value="F:ATP hydrolysis activity"/>
    <property type="evidence" value="ECO:0007669"/>
    <property type="project" value="UniProtKB-UniRule"/>
</dbReference>
<evidence type="ECO:0000256" key="11">
    <source>
        <dbReference type="PIRNR" id="PIRNR001174"/>
    </source>
</evidence>
<comment type="subunit">
    <text evidence="10 11">Homohexamer. Organized in a ring with a central cavity.</text>
</comment>
<evidence type="ECO:0000256" key="6">
    <source>
        <dbReference type="ARBA" id="ARBA00022825"/>
    </source>
</evidence>
<protein>
    <recommendedName>
        <fullName evidence="10 11">Lon protease</fullName>
        <ecNumber evidence="10 11">3.4.21.53</ecNumber>
    </recommendedName>
    <alternativeName>
        <fullName evidence="10">ATP-dependent protease La</fullName>
    </alternativeName>
</protein>
<dbReference type="Pfam" id="PF22667">
    <property type="entry name" value="Lon_lid"/>
    <property type="match status" value="1"/>
</dbReference>
<evidence type="ECO:0000256" key="2">
    <source>
        <dbReference type="ARBA" id="ARBA00022490"/>
    </source>
</evidence>
<dbReference type="PROSITE" id="PS51786">
    <property type="entry name" value="LON_PROTEOLYTIC"/>
    <property type="match status" value="1"/>
</dbReference>
<dbReference type="FunFam" id="1.20.5.5270:FF:000002">
    <property type="entry name" value="Lon protease homolog"/>
    <property type="match status" value="1"/>
</dbReference>
<comment type="subcellular location">
    <subcellularLocation>
        <location evidence="1 10 11">Cytoplasm</location>
    </subcellularLocation>
</comment>
<dbReference type="PROSITE" id="PS51787">
    <property type="entry name" value="LON_N"/>
    <property type="match status" value="1"/>
</dbReference>
<keyword evidence="3 10" id="KW-0645">Protease</keyword>
<dbReference type="InterPro" id="IPR020568">
    <property type="entry name" value="Ribosomal_Su5_D2-typ_SF"/>
</dbReference>
<evidence type="ECO:0000256" key="10">
    <source>
        <dbReference type="HAMAP-Rule" id="MF_01973"/>
    </source>
</evidence>
<evidence type="ECO:0000259" key="16">
    <source>
        <dbReference type="PROSITE" id="PS51787"/>
    </source>
</evidence>
<evidence type="ECO:0000313" key="17">
    <source>
        <dbReference type="EMBL" id="EIJ34602.1"/>
    </source>
</evidence>
<dbReference type="SUPFAM" id="SSF52540">
    <property type="entry name" value="P-loop containing nucleoside triphosphate hydrolases"/>
    <property type="match status" value="1"/>
</dbReference>
<evidence type="ECO:0000256" key="3">
    <source>
        <dbReference type="ARBA" id="ARBA00022670"/>
    </source>
</evidence>
<dbReference type="InterPro" id="IPR004815">
    <property type="entry name" value="Lon_bac/euk-typ"/>
</dbReference>
<keyword evidence="4 10" id="KW-0547">Nucleotide-binding</keyword>
<evidence type="ECO:0000256" key="9">
    <source>
        <dbReference type="ARBA" id="ARBA00050665"/>
    </source>
</evidence>
<feature type="domain" description="Lon N-terminal" evidence="16">
    <location>
        <begin position="28"/>
        <end position="221"/>
    </location>
</feature>
<dbReference type="InterPro" id="IPR003959">
    <property type="entry name" value="ATPase_AAA_core"/>
</dbReference>
<dbReference type="SMART" id="SM00382">
    <property type="entry name" value="AAA"/>
    <property type="match status" value="1"/>
</dbReference>
<proteinExistence type="evidence at transcript level"/>
<dbReference type="Proteomes" id="UP000005317">
    <property type="component" value="Unassembled WGS sequence"/>
</dbReference>
<dbReference type="SUPFAM" id="SSF54211">
    <property type="entry name" value="Ribosomal protein S5 domain 2-like"/>
    <property type="match status" value="1"/>
</dbReference>
<dbReference type="NCBIfam" id="TIGR00763">
    <property type="entry name" value="lon"/>
    <property type="match status" value="1"/>
</dbReference>
<evidence type="ECO:0000256" key="14">
    <source>
        <dbReference type="PROSITE-ProRule" id="PRU01122"/>
    </source>
</evidence>
<dbReference type="SUPFAM" id="SSF88697">
    <property type="entry name" value="PUA domain-like"/>
    <property type="match status" value="1"/>
</dbReference>
<comment type="function">
    <text evidence="10">ATP-dependent serine protease that mediates the selective degradation of mutant and abnormal proteins as well as certain short-lived regulatory proteins. Required for cellular homeostasis and for survival from DNA damage and developmental changes induced by stress. Degrades polypeptides processively to yield small peptide fragments that are 5 to 10 amino acids long. Binds to DNA in a double-stranded, site-specific manner.</text>
</comment>
<dbReference type="PIRSF" id="PIRSF001174">
    <property type="entry name" value="Lon_proteas"/>
    <property type="match status" value="1"/>
</dbReference>
<evidence type="ECO:0000313" key="18">
    <source>
        <dbReference type="Proteomes" id="UP000005317"/>
    </source>
</evidence>
<dbReference type="InterPro" id="IPR054594">
    <property type="entry name" value="Lon_lid"/>
</dbReference>
<dbReference type="PRINTS" id="PR00830">
    <property type="entry name" value="ENDOLAPTASE"/>
</dbReference>
<dbReference type="Pfam" id="PF00004">
    <property type="entry name" value="AAA"/>
    <property type="match status" value="1"/>
</dbReference>
<dbReference type="Gene3D" id="1.10.8.60">
    <property type="match status" value="1"/>
</dbReference>
<dbReference type="InterPro" id="IPR027417">
    <property type="entry name" value="P-loop_NTPase"/>
</dbReference>
<comment type="catalytic activity">
    <reaction evidence="9 10 11 14">
        <text>Hydrolysis of proteins in presence of ATP.</text>
        <dbReference type="EC" id="3.4.21.53"/>
    </reaction>
</comment>
<dbReference type="InterPro" id="IPR027065">
    <property type="entry name" value="Lon_Prtase"/>
</dbReference>
<dbReference type="Pfam" id="PF02190">
    <property type="entry name" value="LON_substr_bdg"/>
    <property type="match status" value="1"/>
</dbReference>
<dbReference type="GO" id="GO:0005737">
    <property type="term" value="C:cytoplasm"/>
    <property type="evidence" value="ECO:0007669"/>
    <property type="project" value="UniProtKB-SubCell"/>
</dbReference>
<evidence type="ECO:0000256" key="4">
    <source>
        <dbReference type="ARBA" id="ARBA00022741"/>
    </source>
</evidence>
<dbReference type="CDD" id="cd19500">
    <property type="entry name" value="RecA-like_Lon"/>
    <property type="match status" value="1"/>
</dbReference>
<dbReference type="GO" id="GO:0004176">
    <property type="term" value="F:ATP-dependent peptidase activity"/>
    <property type="evidence" value="ECO:0007669"/>
    <property type="project" value="UniProtKB-UniRule"/>
</dbReference>
<gene>
    <name evidence="10" type="primary">lon</name>
    <name evidence="17" type="ORF">Thini_2029</name>
</gene>
<comment type="induction">
    <text evidence="10">By heat shock.</text>
</comment>
<feature type="active site" evidence="10 12">
    <location>
        <position position="740"/>
    </location>
</feature>
<dbReference type="Gene3D" id="3.40.50.300">
    <property type="entry name" value="P-loop containing nucleotide triphosphate hydrolases"/>
    <property type="match status" value="1"/>
</dbReference>
<dbReference type="GO" id="GO:0006515">
    <property type="term" value="P:protein quality control for misfolded or incompletely synthesized proteins"/>
    <property type="evidence" value="ECO:0007669"/>
    <property type="project" value="UniProtKB-UniRule"/>
</dbReference>
<dbReference type="OrthoDB" id="9803599at2"/>
<dbReference type="InterPro" id="IPR027543">
    <property type="entry name" value="Lon_bac"/>
</dbReference>
<organism evidence="17 18">
    <name type="scientific">Thiothrix nivea (strain ATCC 35100 / DSM 5205 / JP2)</name>
    <dbReference type="NCBI Taxonomy" id="870187"/>
    <lineage>
        <taxon>Bacteria</taxon>
        <taxon>Pseudomonadati</taxon>
        <taxon>Pseudomonadota</taxon>
        <taxon>Gammaproteobacteria</taxon>
        <taxon>Thiotrichales</taxon>
        <taxon>Thiotrichaceae</taxon>
        <taxon>Thiothrix</taxon>
    </lineage>
</organism>
<evidence type="ECO:0000256" key="5">
    <source>
        <dbReference type="ARBA" id="ARBA00022801"/>
    </source>
</evidence>
<dbReference type="EMBL" id="JH651384">
    <property type="protein sequence ID" value="EIJ34602.1"/>
    <property type="molecule type" value="Genomic_DNA"/>
</dbReference>
<dbReference type="PANTHER" id="PTHR10046">
    <property type="entry name" value="ATP DEPENDENT LON PROTEASE FAMILY MEMBER"/>
    <property type="match status" value="1"/>
</dbReference>
<evidence type="ECO:0000256" key="12">
    <source>
        <dbReference type="PIRSR" id="PIRSR001174-1"/>
    </source>
</evidence>
<evidence type="ECO:0000256" key="13">
    <source>
        <dbReference type="PIRSR" id="PIRSR001174-2"/>
    </source>
</evidence>
<dbReference type="FunFam" id="3.30.230.10:FF:000019">
    <property type="entry name" value="Lon protease homolog 2, peroxisomal"/>
    <property type="match status" value="1"/>
</dbReference>
<keyword evidence="18" id="KW-1185">Reference proteome</keyword>
<feature type="binding site" evidence="10 13">
    <location>
        <begin position="373"/>
        <end position="380"/>
    </location>
    <ligand>
        <name>ATP</name>
        <dbReference type="ChEBI" id="CHEBI:30616"/>
    </ligand>
</feature>
<keyword evidence="5 10" id="KW-0378">Hydrolase</keyword>
<keyword evidence="8 10" id="KW-0346">Stress response</keyword>
<dbReference type="Gene3D" id="3.30.230.10">
    <property type="match status" value="1"/>
</dbReference>
<dbReference type="InterPro" id="IPR015947">
    <property type="entry name" value="PUA-like_sf"/>
</dbReference>
<dbReference type="Pfam" id="PF05362">
    <property type="entry name" value="Lon_C"/>
    <property type="match status" value="1"/>
</dbReference>
<name>A0A656HEI0_THINJ</name>
<keyword evidence="6 10" id="KW-0720">Serine protease</keyword>
<dbReference type="GO" id="GO:0004252">
    <property type="term" value="F:serine-type endopeptidase activity"/>
    <property type="evidence" value="ECO:0007669"/>
    <property type="project" value="UniProtKB-UniRule"/>
</dbReference>
<evidence type="ECO:0000256" key="8">
    <source>
        <dbReference type="ARBA" id="ARBA00023016"/>
    </source>
</evidence>
<reference evidence="18" key="1">
    <citation type="journal article" date="2011" name="Stand. Genomic Sci.">
        <title>Genome sequence of the filamentous, gliding Thiothrix nivea neotype strain (JP2(T)).</title>
        <authorList>
            <person name="Lapidus A."/>
            <person name="Nolan M."/>
            <person name="Lucas S."/>
            <person name="Glavina Del Rio T."/>
            <person name="Tice H."/>
            <person name="Cheng J.F."/>
            <person name="Tapia R."/>
            <person name="Han C."/>
            <person name="Goodwin L."/>
            <person name="Pitluck S."/>
            <person name="Liolios K."/>
            <person name="Pagani I."/>
            <person name="Ivanova N."/>
            <person name="Huntemann M."/>
            <person name="Mavromatis K."/>
            <person name="Mikhailova N."/>
            <person name="Pati A."/>
            <person name="Chen A."/>
            <person name="Palaniappan K."/>
            <person name="Land M."/>
            <person name="Brambilla E.M."/>
            <person name="Rohde M."/>
            <person name="Abt B."/>
            <person name="Verbarg S."/>
            <person name="Goker M."/>
            <person name="Bristow J."/>
            <person name="Eisen J.A."/>
            <person name="Markowitz V."/>
            <person name="Hugenholtz P."/>
            <person name="Kyrpides N.C."/>
            <person name="Klenk H.P."/>
            <person name="Woyke T."/>
        </authorList>
    </citation>
    <scope>NUCLEOTIDE SEQUENCE [LARGE SCALE GENOMIC DNA]</scope>
    <source>
        <strain evidence="18">ATCC 35100 / DSM 5205 / JP2</strain>
    </source>
</reference>
<dbReference type="InterPro" id="IPR046336">
    <property type="entry name" value="Lon_prtase_N_sf"/>
</dbReference>
<dbReference type="InterPro" id="IPR008269">
    <property type="entry name" value="Lon_proteolytic"/>
</dbReference>
<dbReference type="Gene3D" id="1.20.5.5270">
    <property type="match status" value="1"/>
</dbReference>
<keyword evidence="7 10" id="KW-0067">ATP-binding</keyword>
<comment type="similarity">
    <text evidence="10 11 14">Belongs to the peptidase S16 family.</text>
</comment>